<dbReference type="AlphaFoldDB" id="A0A139WTZ6"/>
<comment type="caution">
    <text evidence="1">The sequence shown here is derived from an EMBL/GenBank/DDBJ whole genome shotgun (WGS) entry which is preliminary data.</text>
</comment>
<dbReference type="SUPFAM" id="SSF55874">
    <property type="entry name" value="ATPase domain of HSP90 chaperone/DNA topoisomerase II/histidine kinase"/>
    <property type="match status" value="1"/>
</dbReference>
<keyword evidence="2" id="KW-1185">Reference proteome</keyword>
<name>A0A139WTZ6_9CYAN</name>
<sequence>MSRFDKNAIADLNRIAAQKISEKMRILRMSSMENFKRRWIWELLQNANDKAAIDFPSEQVAVRVRLTPESIEFSHNFSYFTNKNIKGLIRQISSDDKDWGEADKTEMPKTIGRFGTGFLTTHLLSEKVNVSGLFQDDKKIARKSYILRVCQKN</sequence>
<dbReference type="EMBL" id="ANNX02000048">
    <property type="protein sequence ID" value="KYC35877.1"/>
    <property type="molecule type" value="Genomic_DNA"/>
</dbReference>
<accession>A0A139WTZ6</accession>
<evidence type="ECO:0000313" key="2">
    <source>
        <dbReference type="Proteomes" id="UP000076925"/>
    </source>
</evidence>
<dbReference type="NCBIfam" id="NF047352">
    <property type="entry name" value="P_loop_sacsin"/>
    <property type="match status" value="1"/>
</dbReference>
<dbReference type="STRING" id="128403.WA1_48560"/>
<dbReference type="Proteomes" id="UP000076925">
    <property type="component" value="Unassembled WGS sequence"/>
</dbReference>
<proteinExistence type="predicted"/>
<dbReference type="Gene3D" id="3.30.565.10">
    <property type="entry name" value="Histidine kinase-like ATPase, C-terminal domain"/>
    <property type="match status" value="1"/>
</dbReference>
<dbReference type="InterPro" id="IPR036890">
    <property type="entry name" value="HATPase_C_sf"/>
</dbReference>
<dbReference type="OrthoDB" id="7069425at2"/>
<organism evidence="1 2">
    <name type="scientific">Scytonema hofmannii PCC 7110</name>
    <dbReference type="NCBI Taxonomy" id="128403"/>
    <lineage>
        <taxon>Bacteria</taxon>
        <taxon>Bacillati</taxon>
        <taxon>Cyanobacteriota</taxon>
        <taxon>Cyanophyceae</taxon>
        <taxon>Nostocales</taxon>
        <taxon>Scytonemataceae</taxon>
        <taxon>Scytonema</taxon>
    </lineage>
</organism>
<gene>
    <name evidence="1" type="ORF">WA1_48560</name>
</gene>
<evidence type="ECO:0008006" key="3">
    <source>
        <dbReference type="Google" id="ProtNLM"/>
    </source>
</evidence>
<dbReference type="RefSeq" id="WP_017742392.1">
    <property type="nucleotide sequence ID" value="NZ_KQ976354.1"/>
</dbReference>
<protein>
    <recommendedName>
        <fullName evidence="3">Histidine kinase/HSP90-like ATPase domain-containing protein</fullName>
    </recommendedName>
</protein>
<evidence type="ECO:0000313" key="1">
    <source>
        <dbReference type="EMBL" id="KYC35877.1"/>
    </source>
</evidence>
<reference evidence="1 2" key="1">
    <citation type="journal article" date="2013" name="Genome Biol. Evol.">
        <title>Genomes of Stigonematalean cyanobacteria (subsection V) and the evolution of oxygenic photosynthesis from prokaryotes to plastids.</title>
        <authorList>
            <person name="Dagan T."/>
            <person name="Roettger M."/>
            <person name="Stucken K."/>
            <person name="Landan G."/>
            <person name="Koch R."/>
            <person name="Major P."/>
            <person name="Gould S.B."/>
            <person name="Goremykin V.V."/>
            <person name="Rippka R."/>
            <person name="Tandeau de Marsac N."/>
            <person name="Gugger M."/>
            <person name="Lockhart P.J."/>
            <person name="Allen J.F."/>
            <person name="Brune I."/>
            <person name="Maus I."/>
            <person name="Puhler A."/>
            <person name="Martin W.F."/>
        </authorList>
    </citation>
    <scope>NUCLEOTIDE SEQUENCE [LARGE SCALE GENOMIC DNA]</scope>
    <source>
        <strain evidence="1 2">PCC 7110</strain>
    </source>
</reference>